<comment type="caution">
    <text evidence="4">The sequence shown here is derived from an EMBL/GenBank/DDBJ whole genome shotgun (WGS) entry which is preliminary data.</text>
</comment>
<dbReference type="EMBL" id="CAXHTA020000016">
    <property type="protein sequence ID" value="CAL5226532.1"/>
    <property type="molecule type" value="Genomic_DNA"/>
</dbReference>
<organism evidence="4 5">
    <name type="scientific">Coccomyxa viridis</name>
    <dbReference type="NCBI Taxonomy" id="1274662"/>
    <lineage>
        <taxon>Eukaryota</taxon>
        <taxon>Viridiplantae</taxon>
        <taxon>Chlorophyta</taxon>
        <taxon>core chlorophytes</taxon>
        <taxon>Trebouxiophyceae</taxon>
        <taxon>Trebouxiophyceae incertae sedis</taxon>
        <taxon>Coccomyxaceae</taxon>
        <taxon>Coccomyxa</taxon>
    </lineage>
</organism>
<dbReference type="PROSITE" id="PS50088">
    <property type="entry name" value="ANK_REPEAT"/>
    <property type="match status" value="1"/>
</dbReference>
<keyword evidence="5" id="KW-1185">Reference proteome</keyword>
<name>A0ABP1G5F9_9CHLO</name>
<feature type="coiled-coil region" evidence="2">
    <location>
        <begin position="60"/>
        <end position="99"/>
    </location>
</feature>
<gene>
    <name evidence="4" type="primary">g9381</name>
    <name evidence="4" type="ORF">VP750_LOCUS8438</name>
</gene>
<dbReference type="Proteomes" id="UP001497392">
    <property type="component" value="Unassembled WGS sequence"/>
</dbReference>
<dbReference type="Pfam" id="PF00023">
    <property type="entry name" value="Ank"/>
    <property type="match status" value="1"/>
</dbReference>
<evidence type="ECO:0000256" key="1">
    <source>
        <dbReference type="PROSITE-ProRule" id="PRU00023"/>
    </source>
</evidence>
<dbReference type="SMART" id="SM00463">
    <property type="entry name" value="SMR"/>
    <property type="match status" value="1"/>
</dbReference>
<evidence type="ECO:0000313" key="5">
    <source>
        <dbReference type="Proteomes" id="UP001497392"/>
    </source>
</evidence>
<dbReference type="SUPFAM" id="SSF160443">
    <property type="entry name" value="SMR domain-like"/>
    <property type="match status" value="1"/>
</dbReference>
<dbReference type="Gene3D" id="3.30.1370.110">
    <property type="match status" value="1"/>
</dbReference>
<proteinExistence type="predicted"/>
<protein>
    <submittedName>
        <fullName evidence="4">G9381 protein</fullName>
    </submittedName>
</protein>
<keyword evidence="2" id="KW-0175">Coiled coil</keyword>
<dbReference type="InterPro" id="IPR053020">
    <property type="entry name" value="Smr_domain_protein"/>
</dbReference>
<dbReference type="PANTHER" id="PTHR47417:SF1">
    <property type="entry name" value="SMR DOMAIN-CONTAINING PROTEIN YPL199C"/>
    <property type="match status" value="1"/>
</dbReference>
<dbReference type="SMART" id="SM00248">
    <property type="entry name" value="ANK"/>
    <property type="match status" value="1"/>
</dbReference>
<reference evidence="4 5" key="1">
    <citation type="submission" date="2024-06" db="EMBL/GenBank/DDBJ databases">
        <authorList>
            <person name="Kraege A."/>
            <person name="Thomma B."/>
        </authorList>
    </citation>
    <scope>NUCLEOTIDE SEQUENCE [LARGE SCALE GENOMIC DNA]</scope>
</reference>
<sequence>MRVRIAEEIRLKMEYERRDAIAQVAREQEERRKLDDIERRRQQDLSERLRLAEIEEAQRLAAERDRLAVEQERLRLAKIEEAQRLAAEQEAERQCILAEEAKQKTDLGLQITLGTRESIKVALDLIRGKTPLNVTDDENRTPLHLAAKMGHRAIVRALLERQVNREIRDLDDNRAEDLCKDDATRQVFLEVPSNQKIYREFKTAHNIRDAAREAHDPRAKAHLDKAYHREQKAAGRRVFSQVNNKLLHETHDLHAMETEPAKSIVNDLIKDQRRMANKYGRTRVVTLILGRGNHSTDGNPSINPAIRGMLIKRNIDFHDQGMNDGAIEVRFTPLTTDDTSSVSDSVSTSN</sequence>
<dbReference type="Gene3D" id="1.25.40.20">
    <property type="entry name" value="Ankyrin repeat-containing domain"/>
    <property type="match status" value="1"/>
</dbReference>
<dbReference type="PANTHER" id="PTHR47417">
    <property type="entry name" value="SMR DOMAIN-CONTAINING PROTEIN YPL199C"/>
    <property type="match status" value="1"/>
</dbReference>
<dbReference type="InterPro" id="IPR002110">
    <property type="entry name" value="Ankyrin_rpt"/>
</dbReference>
<keyword evidence="1" id="KW-0040">ANK repeat</keyword>
<evidence type="ECO:0000313" key="4">
    <source>
        <dbReference type="EMBL" id="CAL5226532.1"/>
    </source>
</evidence>
<dbReference type="InterPro" id="IPR036063">
    <property type="entry name" value="Smr_dom_sf"/>
</dbReference>
<dbReference type="SUPFAM" id="SSF48403">
    <property type="entry name" value="Ankyrin repeat"/>
    <property type="match status" value="1"/>
</dbReference>
<accession>A0ABP1G5F9</accession>
<evidence type="ECO:0000259" key="3">
    <source>
        <dbReference type="PROSITE" id="PS50828"/>
    </source>
</evidence>
<feature type="domain" description="Smr" evidence="3">
    <location>
        <begin position="252"/>
        <end position="332"/>
    </location>
</feature>
<dbReference type="PROSITE" id="PS50828">
    <property type="entry name" value="SMR"/>
    <property type="match status" value="1"/>
</dbReference>
<dbReference type="InterPro" id="IPR036770">
    <property type="entry name" value="Ankyrin_rpt-contain_sf"/>
</dbReference>
<dbReference type="PROSITE" id="PS50297">
    <property type="entry name" value="ANK_REP_REGION"/>
    <property type="match status" value="1"/>
</dbReference>
<feature type="repeat" description="ANK" evidence="1">
    <location>
        <begin position="138"/>
        <end position="170"/>
    </location>
</feature>
<evidence type="ECO:0000256" key="2">
    <source>
        <dbReference type="SAM" id="Coils"/>
    </source>
</evidence>
<dbReference type="InterPro" id="IPR002625">
    <property type="entry name" value="Smr_dom"/>
</dbReference>